<feature type="region of interest" description="Disordered" evidence="1">
    <location>
        <begin position="1"/>
        <end position="24"/>
    </location>
</feature>
<dbReference type="RefSeq" id="WP_012874608.1">
    <property type="nucleotide sequence ID" value="NC_013525.1"/>
</dbReference>
<feature type="compositionally biased region" description="Polar residues" evidence="1">
    <location>
        <begin position="14"/>
        <end position="23"/>
    </location>
</feature>
<proteinExistence type="predicted"/>
<gene>
    <name evidence="2" type="ordered locus">Tter_0656</name>
</gene>
<protein>
    <submittedName>
        <fullName evidence="2">Uncharacterized protein</fullName>
    </submittedName>
</protein>
<dbReference type="Proteomes" id="UP000000323">
    <property type="component" value="Chromosome 1"/>
</dbReference>
<reference evidence="3" key="1">
    <citation type="journal article" date="2010" name="Stand. Genomic Sci.">
        <title>Complete genome sequence of 'Thermobaculum terrenum' type strain (YNP1).</title>
        <authorList>
            <person name="Kiss H."/>
            <person name="Cleland D."/>
            <person name="Lapidus A."/>
            <person name="Lucas S."/>
            <person name="Glavina Del Rio T."/>
            <person name="Nolan M."/>
            <person name="Tice H."/>
            <person name="Han C."/>
            <person name="Goodwin L."/>
            <person name="Pitluck S."/>
            <person name="Liolios K."/>
            <person name="Ivanova N."/>
            <person name="Mavromatis K."/>
            <person name="Ovchinnikova G."/>
            <person name="Pati A."/>
            <person name="Chen A."/>
            <person name="Palaniappan K."/>
            <person name="Land M."/>
            <person name="Hauser L."/>
            <person name="Chang Y."/>
            <person name="Jeffries C."/>
            <person name="Lu M."/>
            <person name="Brettin T."/>
            <person name="Detter J."/>
            <person name="Goker M."/>
            <person name="Tindall B."/>
            <person name="Beck B."/>
            <person name="McDermott T."/>
            <person name="Woyke T."/>
            <person name="Bristow J."/>
            <person name="Eisen J."/>
            <person name="Markowitz V."/>
            <person name="Hugenholtz P."/>
            <person name="Kyrpides N."/>
            <person name="Klenk H."/>
            <person name="Cheng J."/>
        </authorList>
    </citation>
    <scope>NUCLEOTIDE SEQUENCE [LARGE SCALE GENOMIC DNA]</scope>
    <source>
        <strain evidence="3">ATCC BAA-798 / YNP1</strain>
    </source>
</reference>
<sequence>MNQSEIREVKENQASETQRQQPKVKTYDRWQLFFLDRLHRLCLLREQIDSGNIEDYKVSALKRAIFSTLLDCDAAGVGEEARQMLYGPSYKSSKPQQQSE</sequence>
<keyword evidence="3" id="KW-1185">Reference proteome</keyword>
<dbReference type="EMBL" id="CP001825">
    <property type="protein sequence ID" value="ACZ41573.1"/>
    <property type="molecule type" value="Genomic_DNA"/>
</dbReference>
<name>D1CF67_THET1</name>
<dbReference type="HOGENOM" id="CLU_2304734_0_0_0"/>
<evidence type="ECO:0000256" key="1">
    <source>
        <dbReference type="SAM" id="MobiDB-lite"/>
    </source>
</evidence>
<feature type="compositionally biased region" description="Basic and acidic residues" evidence="1">
    <location>
        <begin position="1"/>
        <end position="13"/>
    </location>
</feature>
<accession>D1CF67</accession>
<dbReference type="STRING" id="525904.Tter_0656"/>
<dbReference type="AlphaFoldDB" id="D1CF67"/>
<evidence type="ECO:0000313" key="3">
    <source>
        <dbReference type="Proteomes" id="UP000000323"/>
    </source>
</evidence>
<dbReference type="KEGG" id="ttr:Tter_0656"/>
<evidence type="ECO:0000313" key="2">
    <source>
        <dbReference type="EMBL" id="ACZ41573.1"/>
    </source>
</evidence>
<organism evidence="2 3">
    <name type="scientific">Thermobaculum terrenum (strain ATCC BAA-798 / CCMEE 7001 / YNP1)</name>
    <dbReference type="NCBI Taxonomy" id="525904"/>
    <lineage>
        <taxon>Bacteria</taxon>
        <taxon>Bacillati</taxon>
        <taxon>Chloroflexota</taxon>
        <taxon>Chloroflexia</taxon>
        <taxon>Candidatus Thermobaculales</taxon>
        <taxon>Candidatus Thermobaculaceae</taxon>
        <taxon>Thermobaculum</taxon>
    </lineage>
</organism>